<keyword evidence="1" id="KW-1208">Phospholipid metabolism</keyword>
<dbReference type="Proteomes" id="UP000747791">
    <property type="component" value="Unassembled WGS sequence"/>
</dbReference>
<dbReference type="PANTHER" id="PTHR36305">
    <property type="entry name" value="PHOSPHATIDYLGLYCEROPHOSPHATASE A"/>
    <property type="match status" value="1"/>
</dbReference>
<dbReference type="PANTHER" id="PTHR36305:SF1">
    <property type="entry name" value="PHOSPHATIDYLGLYCEROPHOSPHATASE A"/>
    <property type="match status" value="1"/>
</dbReference>
<dbReference type="SUPFAM" id="SSF101307">
    <property type="entry name" value="YutG-like"/>
    <property type="match status" value="1"/>
</dbReference>
<evidence type="ECO:0000256" key="2">
    <source>
        <dbReference type="SAM" id="Phobius"/>
    </source>
</evidence>
<dbReference type="GO" id="GO:0009395">
    <property type="term" value="P:phospholipid catabolic process"/>
    <property type="evidence" value="ECO:0007669"/>
    <property type="project" value="UniProtKB-KW"/>
</dbReference>
<gene>
    <name evidence="4" type="ORF">EBX74_04425</name>
</gene>
<sequence length="147" mass="17183">MINFNKKFFTLFGVGFLPIPGTMGSLITIIIYYLFYNYLNTSFFIFFIITIFFYSFYFLNKTLNQSFSSSDPKEIVIDEFIGQSIPLLICENNFFLIILSFLLFRLFDISKPWPASYFDLKIKNATGVIMDDIIAGLYSFLIIYLCI</sequence>
<dbReference type="AlphaFoldDB" id="A0A966HPQ0"/>
<evidence type="ECO:0000313" key="4">
    <source>
        <dbReference type="EMBL" id="NCU53513.1"/>
    </source>
</evidence>
<comment type="catalytic activity">
    <reaction evidence="1">
        <text>a 1,2-diacyl-sn-glycero-3-phospho-(1'-sn-glycero-3'-phosphate) + H2O = a 1,2-diacyl-sn-glycero-3-phospho-(1'-sn-glycerol) + phosphate</text>
        <dbReference type="Rhea" id="RHEA:33751"/>
        <dbReference type="ChEBI" id="CHEBI:15377"/>
        <dbReference type="ChEBI" id="CHEBI:43474"/>
        <dbReference type="ChEBI" id="CHEBI:60110"/>
        <dbReference type="ChEBI" id="CHEBI:64716"/>
        <dbReference type="EC" id="3.1.3.27"/>
    </reaction>
</comment>
<dbReference type="GO" id="GO:0008962">
    <property type="term" value="F:phosphatidylglycerophosphatase activity"/>
    <property type="evidence" value="ECO:0007669"/>
    <property type="project" value="UniProtKB-EC"/>
</dbReference>
<dbReference type="InterPro" id="IPR007686">
    <property type="entry name" value="YutG/PgpA"/>
</dbReference>
<evidence type="ECO:0000259" key="3">
    <source>
        <dbReference type="Pfam" id="PF04608"/>
    </source>
</evidence>
<comment type="caution">
    <text evidence="4">The sequence shown here is derived from an EMBL/GenBank/DDBJ whole genome shotgun (WGS) entry which is preliminary data.</text>
</comment>
<protein>
    <recommendedName>
        <fullName evidence="1">Phosphatidylglycerophosphatase A</fullName>
        <ecNumber evidence="1">3.1.3.27</ecNumber>
    </recommendedName>
    <alternativeName>
        <fullName evidence="1">Phosphatidylglycerolphosphate phosphatase A</fullName>
    </alternativeName>
</protein>
<feature type="transmembrane region" description="Helical" evidence="2">
    <location>
        <begin position="127"/>
        <end position="146"/>
    </location>
</feature>
<reference evidence="4" key="1">
    <citation type="submission" date="2018-10" db="EMBL/GenBank/DDBJ databases">
        <title>Iterative Subtractive Binning of Freshwater Chronoseries Metagenomes Recovers Nearly Complete Genomes from over Four Hundred Novel Species.</title>
        <authorList>
            <person name="Rodriguez-R L.M."/>
            <person name="Tsementzi D."/>
            <person name="Luo C."/>
            <person name="Konstantinidis K.T."/>
        </authorList>
    </citation>
    <scope>NUCLEOTIDE SEQUENCE</scope>
    <source>
        <strain evidence="4">WB8_2A_004</strain>
    </source>
</reference>
<dbReference type="PIRSF" id="PIRSF006162">
    <property type="entry name" value="PgpA"/>
    <property type="match status" value="1"/>
</dbReference>
<dbReference type="InterPro" id="IPR036681">
    <property type="entry name" value="PgpA-like_sf"/>
</dbReference>
<keyword evidence="1" id="KW-0595">Phospholipid degradation</keyword>
<feature type="transmembrane region" description="Helical" evidence="2">
    <location>
        <begin position="80"/>
        <end position="107"/>
    </location>
</feature>
<feature type="transmembrane region" description="Helical" evidence="2">
    <location>
        <begin position="41"/>
        <end position="59"/>
    </location>
</feature>
<organism evidence="4 5">
    <name type="scientific">Candidatus Fonsibacter lacus</name>
    <dbReference type="NCBI Taxonomy" id="2576439"/>
    <lineage>
        <taxon>Bacteria</taxon>
        <taxon>Pseudomonadati</taxon>
        <taxon>Pseudomonadota</taxon>
        <taxon>Alphaproteobacteria</taxon>
        <taxon>Candidatus Pelagibacterales</taxon>
        <taxon>Candidatus Pelagibacterales incertae sedis</taxon>
        <taxon>Candidatus Fonsibacter</taxon>
    </lineage>
</organism>
<evidence type="ECO:0000313" key="5">
    <source>
        <dbReference type="Proteomes" id="UP000747791"/>
    </source>
</evidence>
<accession>A0A966HPQ0</accession>
<keyword evidence="1" id="KW-0442">Lipid degradation</keyword>
<keyword evidence="1" id="KW-0443">Lipid metabolism</keyword>
<dbReference type="GO" id="GO:0005886">
    <property type="term" value="C:plasma membrane"/>
    <property type="evidence" value="ECO:0007669"/>
    <property type="project" value="UniProtKB-SubCell"/>
</dbReference>
<keyword evidence="1" id="KW-0479">Metal-binding</keyword>
<dbReference type="EC" id="3.1.3.27" evidence="1"/>
<proteinExistence type="predicted"/>
<keyword evidence="1" id="KW-0997">Cell inner membrane</keyword>
<keyword evidence="2" id="KW-1133">Transmembrane helix</keyword>
<comment type="pathway">
    <text evidence="1">Phospholipid metabolism; phosphatidylglycerol biosynthesis; phosphatidylglycerol from CDP-diacylglycerol: step 2/2.</text>
</comment>
<evidence type="ECO:0000256" key="1">
    <source>
        <dbReference type="PIRNR" id="PIRNR006162"/>
    </source>
</evidence>
<dbReference type="GO" id="GO:0046872">
    <property type="term" value="F:metal ion binding"/>
    <property type="evidence" value="ECO:0007669"/>
    <property type="project" value="UniProtKB-KW"/>
</dbReference>
<dbReference type="Pfam" id="PF04608">
    <property type="entry name" value="PgpA"/>
    <property type="match status" value="1"/>
</dbReference>
<comment type="cofactor">
    <cofactor evidence="1">
        <name>Mg(2+)</name>
        <dbReference type="ChEBI" id="CHEBI:18420"/>
    </cofactor>
</comment>
<dbReference type="EMBL" id="RGOB01000176">
    <property type="protein sequence ID" value="NCU53513.1"/>
    <property type="molecule type" value="Genomic_DNA"/>
</dbReference>
<keyword evidence="1" id="KW-0378">Hydrolase</keyword>
<dbReference type="CDD" id="cd06971">
    <property type="entry name" value="PgpA"/>
    <property type="match status" value="1"/>
</dbReference>
<keyword evidence="1 2" id="KW-0812">Transmembrane</keyword>
<keyword evidence="1" id="KW-0460">Magnesium</keyword>
<feature type="domain" description="YutG/PgpA" evidence="3">
    <location>
        <begin position="10"/>
        <end position="145"/>
    </location>
</feature>
<comment type="subcellular location">
    <subcellularLocation>
        <location evidence="1">Cell inner membrane</location>
        <topology evidence="1">Multi-pass membrane protein</topology>
    </subcellularLocation>
</comment>
<name>A0A966HPQ0_9PROT</name>
<feature type="transmembrane region" description="Helical" evidence="2">
    <location>
        <begin position="12"/>
        <end position="35"/>
    </location>
</feature>
<dbReference type="InterPro" id="IPR026037">
    <property type="entry name" value="PgpA"/>
</dbReference>
<comment type="function">
    <text evidence="1">Lipid phosphatase which dephosphorylates phosphatidylglycerophosphate (PGP) to phosphatidylglycerol (PG).</text>
</comment>
<keyword evidence="1 2" id="KW-0472">Membrane</keyword>
<keyword evidence="1" id="KW-1003">Cell membrane</keyword>